<evidence type="ECO:0000256" key="2">
    <source>
        <dbReference type="SAM" id="Phobius"/>
    </source>
</evidence>
<feature type="compositionally biased region" description="Low complexity" evidence="1">
    <location>
        <begin position="54"/>
        <end position="73"/>
    </location>
</feature>
<evidence type="ECO:0000313" key="4">
    <source>
        <dbReference type="Proteomes" id="UP000664132"/>
    </source>
</evidence>
<accession>A0A8H7WEU0</accession>
<evidence type="ECO:0000256" key="1">
    <source>
        <dbReference type="SAM" id="MobiDB-lite"/>
    </source>
</evidence>
<feature type="compositionally biased region" description="Basic and acidic residues" evidence="1">
    <location>
        <begin position="214"/>
        <end position="224"/>
    </location>
</feature>
<dbReference type="Proteomes" id="UP000664132">
    <property type="component" value="Unassembled WGS sequence"/>
</dbReference>
<dbReference type="AlphaFoldDB" id="A0A8H7WEU0"/>
<proteinExistence type="predicted"/>
<keyword evidence="4" id="KW-1185">Reference proteome</keyword>
<dbReference type="EMBL" id="JAFJYH010000034">
    <property type="protein sequence ID" value="KAG4423477.1"/>
    <property type="molecule type" value="Genomic_DNA"/>
</dbReference>
<organism evidence="3 4">
    <name type="scientific">Cadophora malorum</name>
    <dbReference type="NCBI Taxonomy" id="108018"/>
    <lineage>
        <taxon>Eukaryota</taxon>
        <taxon>Fungi</taxon>
        <taxon>Dikarya</taxon>
        <taxon>Ascomycota</taxon>
        <taxon>Pezizomycotina</taxon>
        <taxon>Leotiomycetes</taxon>
        <taxon>Helotiales</taxon>
        <taxon>Ploettnerulaceae</taxon>
        <taxon>Cadophora</taxon>
    </lineage>
</organism>
<feature type="region of interest" description="Disordered" evidence="1">
    <location>
        <begin position="44"/>
        <end position="113"/>
    </location>
</feature>
<feature type="region of interest" description="Disordered" evidence="1">
    <location>
        <begin position="207"/>
        <end position="230"/>
    </location>
</feature>
<dbReference type="OrthoDB" id="3557178at2759"/>
<name>A0A8H7WEU0_9HELO</name>
<gene>
    <name evidence="3" type="ORF">IFR04_003444</name>
</gene>
<evidence type="ECO:0000313" key="3">
    <source>
        <dbReference type="EMBL" id="KAG4423477.1"/>
    </source>
</evidence>
<feature type="transmembrane region" description="Helical" evidence="2">
    <location>
        <begin position="118"/>
        <end position="141"/>
    </location>
</feature>
<sequence>MEPMITNAPIWEFGKRQNGNRFVGYTSSGTECTFLTFFPNLYQRDSGPRPDLQSSTTSRSSSPSSPTSTPSSSNPNGSLYSNGILGSPSSTSSILSTLPASQSSPSSSSSSKPASKTWIAGAVLGPLIAVAIISALIFWIWKLKRRGIVERERVVIVPGDASGKVELDSQGFGGGGGGGYQTGGDGGNIHAGAVLAEVNGQVVVEADGGQGQRYTDRPPAELEGWRGGAR</sequence>
<keyword evidence="2" id="KW-0812">Transmembrane</keyword>
<comment type="caution">
    <text evidence="3">The sequence shown here is derived from an EMBL/GenBank/DDBJ whole genome shotgun (WGS) entry which is preliminary data.</text>
</comment>
<keyword evidence="2" id="KW-0472">Membrane</keyword>
<feature type="compositionally biased region" description="Low complexity" evidence="1">
    <location>
        <begin position="83"/>
        <end position="113"/>
    </location>
</feature>
<keyword evidence="2" id="KW-1133">Transmembrane helix</keyword>
<reference evidence="3" key="1">
    <citation type="submission" date="2021-02" db="EMBL/GenBank/DDBJ databases">
        <title>Genome sequence Cadophora malorum strain M34.</title>
        <authorList>
            <person name="Stefanovic E."/>
            <person name="Vu D."/>
            <person name="Scully C."/>
            <person name="Dijksterhuis J."/>
            <person name="Roader J."/>
            <person name="Houbraken J."/>
        </authorList>
    </citation>
    <scope>NUCLEOTIDE SEQUENCE</scope>
    <source>
        <strain evidence="3">M34</strain>
    </source>
</reference>
<protein>
    <submittedName>
        <fullName evidence="3">Uncharacterized protein</fullName>
    </submittedName>
</protein>